<dbReference type="GO" id="GO:0016209">
    <property type="term" value="F:antioxidant activity"/>
    <property type="evidence" value="ECO:0007669"/>
    <property type="project" value="InterPro"/>
</dbReference>
<dbReference type="eggNOG" id="COG1225">
    <property type="taxonomic scope" value="Bacteria"/>
</dbReference>
<feature type="transmembrane region" description="Helical" evidence="1">
    <location>
        <begin position="253"/>
        <end position="275"/>
    </location>
</feature>
<dbReference type="PANTHER" id="PTHR11781">
    <property type="entry name" value="IODOTHYRONINE DEIODINASE"/>
    <property type="match status" value="1"/>
</dbReference>
<dbReference type="GO" id="GO:0004800">
    <property type="term" value="F:thyroxine 5'-deiodinase activity"/>
    <property type="evidence" value="ECO:0007669"/>
    <property type="project" value="InterPro"/>
</dbReference>
<accession>F6EQH0</accession>
<evidence type="ECO:0000313" key="4">
    <source>
        <dbReference type="Proteomes" id="UP000009235"/>
    </source>
</evidence>
<evidence type="ECO:0000259" key="2">
    <source>
        <dbReference type="PROSITE" id="PS51352"/>
    </source>
</evidence>
<feature type="domain" description="Thioredoxin" evidence="2">
    <location>
        <begin position="35"/>
        <end position="192"/>
    </location>
</feature>
<reference evidence="3 4" key="1">
    <citation type="journal article" date="2011" name="J. Bacteriol.">
        <title>Complete genome sequence of Amycolicicoccus subflavus DQS3-9A1T, an actinomycete isolated from crude oil-polluted soil.</title>
        <authorList>
            <person name="Cai M."/>
            <person name="Chen W.M."/>
            <person name="Nie Y."/>
            <person name="Chi C.Q."/>
            <person name="Wang Y.N."/>
            <person name="Tang Y.Q."/>
            <person name="Li G.Y."/>
            <person name="Wu X.L."/>
        </authorList>
    </citation>
    <scope>NUCLEOTIDE SEQUENCE [LARGE SCALE GENOMIC DNA]</scope>
    <source>
        <strain evidence="4">DSM 45089 / DQS3-9A1</strain>
    </source>
</reference>
<evidence type="ECO:0000313" key="3">
    <source>
        <dbReference type="EMBL" id="AEF40655.1"/>
    </source>
</evidence>
<dbReference type="Gene3D" id="3.40.30.10">
    <property type="entry name" value="Glutaredoxin"/>
    <property type="match status" value="1"/>
</dbReference>
<dbReference type="Pfam" id="PF00578">
    <property type="entry name" value="AhpC-TSA"/>
    <property type="match status" value="1"/>
</dbReference>
<dbReference type="KEGG" id="asd:AS9A_2206"/>
<name>F6EQH0_HOYSD</name>
<dbReference type="InterPro" id="IPR036249">
    <property type="entry name" value="Thioredoxin-like_sf"/>
</dbReference>
<gene>
    <name evidence="3" type="ordered locus">AS9A_2206</name>
</gene>
<organism evidence="3 4">
    <name type="scientific">Hoyosella subflava (strain DSM 45089 / JCM 17490 / NBRC 109087 / DQS3-9A1)</name>
    <name type="common">Amycolicicoccus subflavus</name>
    <dbReference type="NCBI Taxonomy" id="443218"/>
    <lineage>
        <taxon>Bacteria</taxon>
        <taxon>Bacillati</taxon>
        <taxon>Actinomycetota</taxon>
        <taxon>Actinomycetes</taxon>
        <taxon>Mycobacteriales</taxon>
        <taxon>Hoyosellaceae</taxon>
        <taxon>Hoyosella</taxon>
    </lineage>
</organism>
<dbReference type="InterPro" id="IPR013766">
    <property type="entry name" value="Thioredoxin_domain"/>
</dbReference>
<keyword evidence="1" id="KW-0472">Membrane</keyword>
<evidence type="ECO:0000256" key="1">
    <source>
        <dbReference type="SAM" id="Phobius"/>
    </source>
</evidence>
<dbReference type="HOGENOM" id="CLU_1018634_0_0_11"/>
<dbReference type="PANTHER" id="PTHR11781:SF22">
    <property type="entry name" value="TYPE I IODOTHYRONINE DEIODINASE"/>
    <property type="match status" value="1"/>
</dbReference>
<dbReference type="InterPro" id="IPR000643">
    <property type="entry name" value="Iodothyronine_deiodinase"/>
</dbReference>
<dbReference type="RefSeq" id="WP_013807004.1">
    <property type="nucleotide sequence ID" value="NC_015564.1"/>
</dbReference>
<keyword evidence="1" id="KW-0812">Transmembrane</keyword>
<dbReference type="OrthoDB" id="119679at2"/>
<dbReference type="EMBL" id="CP002786">
    <property type="protein sequence ID" value="AEF40655.1"/>
    <property type="molecule type" value="Genomic_DNA"/>
</dbReference>
<dbReference type="SUPFAM" id="SSF52833">
    <property type="entry name" value="Thioredoxin-like"/>
    <property type="match status" value="1"/>
</dbReference>
<dbReference type="AlphaFoldDB" id="F6EQH0"/>
<keyword evidence="4" id="KW-1185">Reference proteome</keyword>
<keyword evidence="1" id="KW-1133">Transmembrane helix</keyword>
<dbReference type="PROSITE" id="PS51352">
    <property type="entry name" value="THIOREDOXIN_2"/>
    <property type="match status" value="1"/>
</dbReference>
<sequence>MTTASTTLDEGARYRIDRPTFKVIMRDLRIPSNDLGAGDAIPDVDLPTTEGGRFTTDSIAADGRPILLVFGSLTCPVTESAGRGLLDLHRRYGDVIRFVVVNVREAHPGADIPQPRVIGEKMHNARNLKGHHGFAFEVAVDDIHGSVHRAFGARPSSAYIIDPSGIIVFRAHWSNILEPIEEALRAVIAGRAPSRAKVGQTARALIRMAAYSDVALGAAGRGALRDFWRAAPPAAALIAVSSLFRFLPSERRAAPTVTATLAIGITAATGMWLLLMPLHAVPRRVLQLVALRMSRC</sequence>
<dbReference type="InterPro" id="IPR000866">
    <property type="entry name" value="AhpC/TSA"/>
</dbReference>
<protein>
    <submittedName>
        <fullName evidence="3">Alkyl hydroperoxide reductase/ Thiol specific antioxidant/ Mal allergen</fullName>
    </submittedName>
</protein>
<dbReference type="Proteomes" id="UP000009235">
    <property type="component" value="Chromosome"/>
</dbReference>
<dbReference type="STRING" id="443218.AS9A_2206"/>
<proteinExistence type="predicted"/>